<reference evidence="2" key="1">
    <citation type="submission" date="2022-10" db="EMBL/GenBank/DDBJ databases">
        <title>Tapping the CABI collections for fungal endophytes: first genome assemblies for Collariella, Neodidymelliopsis, Ascochyta clinopodiicola, Didymella pomorum, Didymosphaeria variabile, Neocosmospora piperis and Neocucurbitaria cava.</title>
        <authorList>
            <person name="Hill R."/>
        </authorList>
    </citation>
    <scope>NUCLEOTIDE SEQUENCE</scope>
    <source>
        <strain evidence="2">IMI 366586</strain>
    </source>
</reference>
<comment type="caution">
    <text evidence="2">The sequence shown here is derived from an EMBL/GenBank/DDBJ whole genome shotgun (WGS) entry which is preliminary data.</text>
</comment>
<dbReference type="EMBL" id="JAPEUR010000620">
    <property type="protein sequence ID" value="KAJ4307835.1"/>
    <property type="molecule type" value="Genomic_DNA"/>
</dbReference>
<feature type="region of interest" description="Disordered" evidence="1">
    <location>
        <begin position="74"/>
        <end position="99"/>
    </location>
</feature>
<proteinExistence type="predicted"/>
<organism evidence="2 3">
    <name type="scientific">Fusarium piperis</name>
    <dbReference type="NCBI Taxonomy" id="1435070"/>
    <lineage>
        <taxon>Eukaryota</taxon>
        <taxon>Fungi</taxon>
        <taxon>Dikarya</taxon>
        <taxon>Ascomycota</taxon>
        <taxon>Pezizomycotina</taxon>
        <taxon>Sordariomycetes</taxon>
        <taxon>Hypocreomycetidae</taxon>
        <taxon>Hypocreales</taxon>
        <taxon>Nectriaceae</taxon>
        <taxon>Fusarium</taxon>
        <taxon>Fusarium solani species complex</taxon>
    </lineage>
</organism>
<accession>A0A9W8TBJ8</accession>
<evidence type="ECO:0000313" key="2">
    <source>
        <dbReference type="EMBL" id="KAJ4307835.1"/>
    </source>
</evidence>
<protein>
    <submittedName>
        <fullName evidence="2">Uncharacterized protein</fullName>
    </submittedName>
</protein>
<gene>
    <name evidence="2" type="ORF">N0V84_012465</name>
</gene>
<dbReference type="OrthoDB" id="5114970at2759"/>
<sequence>MYVTKQPVVRPTPGPPHLLFGRYFATFEEAKEAIDSVARDVGMALVIHQKKPNASNPTRITLRCSKGRAFVPVAKHAHESKRRGTSTPPSSSSSTPSNMTLGLRQVAVNDSYEPGTQMQRGYQRIFQRLEDTEDAGTSSDALIHVDDDDDGDALTEAQELTQGAASGLAAAALAALEGIASDGGEPENLDLQSAVQFEGDFDQRAFAVDQDWIDDFGV</sequence>
<feature type="compositionally biased region" description="Low complexity" evidence="1">
    <location>
        <begin position="85"/>
        <end position="97"/>
    </location>
</feature>
<dbReference type="Proteomes" id="UP001140502">
    <property type="component" value="Unassembled WGS sequence"/>
</dbReference>
<evidence type="ECO:0000313" key="3">
    <source>
        <dbReference type="Proteomes" id="UP001140502"/>
    </source>
</evidence>
<name>A0A9W8TBJ8_9HYPO</name>
<evidence type="ECO:0000256" key="1">
    <source>
        <dbReference type="SAM" id="MobiDB-lite"/>
    </source>
</evidence>
<keyword evidence="3" id="KW-1185">Reference proteome</keyword>
<dbReference type="AlphaFoldDB" id="A0A9W8TBJ8"/>